<dbReference type="InterPro" id="IPR054728">
    <property type="entry name" value="RsmB-like_ferredoxin"/>
</dbReference>
<evidence type="ECO:0000256" key="13">
    <source>
        <dbReference type="PROSITE-ProRule" id="PRU01023"/>
    </source>
</evidence>
<protein>
    <recommendedName>
        <fullName evidence="3">16S rRNA (cytosine(967)-C(5))-methyltransferase</fullName>
        <ecNumber evidence="3">2.1.1.176</ecNumber>
    </recommendedName>
    <alternativeName>
        <fullName evidence="10">16S rRNA m5C967 methyltransferase</fullName>
    </alternativeName>
    <alternativeName>
        <fullName evidence="11">rRNA (cytosine-C(5)-)-methyltransferase RsmB</fullName>
    </alternativeName>
</protein>
<feature type="binding site" evidence="13">
    <location>
        <begin position="262"/>
        <end position="268"/>
    </location>
    <ligand>
        <name>S-adenosyl-L-methionine</name>
        <dbReference type="ChEBI" id="CHEBI:59789"/>
    </ligand>
</feature>
<sequence>MEKINARRIALDVLVDIEKNNAFSNIALQRALKNKEIEDRDRRFVTELVYGVIENKIYLDYIINILSKIKMNKIKLEVLNILRIALYQIIFLDRIPSAAAVNESVKLVKKIEFGATGYVNGLLRSYLRRMDELTLDKEHMDIAEYLSIRYSHPKWLVDKWLQDFGEVFTEGLLKENNETPPLTVRTNTLKTSKSALMKELIAEGLEVEAGKYTQEALHIGNAASIEKLKSFQQGLFQIQDESSMLVSHVVNPRPGDFVADLCAAPGGKTTHMAQLMENKGKISAWDIHAHKVKLINEAARRLGITIVDARCFDAKELDETFLEKADKVLVDAPCSGLGIIRKKPEIKYNKSLEEIEGIAELQLDILKNGAKYVKKGGYLVYSTCTIEKQENVGVMKRFLEGNQDFELADINETLPENLRTEQKYLQLYPHIHGIDGFFICKFRRVR</sequence>
<keyword evidence="16" id="KW-1185">Reference proteome</keyword>
<dbReference type="EMBL" id="CP017269">
    <property type="protein sequence ID" value="AOT68415.1"/>
    <property type="molecule type" value="Genomic_DNA"/>
</dbReference>
<dbReference type="PANTHER" id="PTHR22807:SF53">
    <property type="entry name" value="RIBOSOMAL RNA SMALL SUBUNIT METHYLTRANSFERASE B-RELATED"/>
    <property type="match status" value="1"/>
</dbReference>
<comment type="subcellular location">
    <subcellularLocation>
        <location evidence="2">Cytoplasm</location>
    </subcellularLocation>
</comment>
<dbReference type="InterPro" id="IPR011023">
    <property type="entry name" value="Nop2p"/>
</dbReference>
<proteinExistence type="inferred from homology"/>
<evidence type="ECO:0000256" key="3">
    <source>
        <dbReference type="ARBA" id="ARBA00012140"/>
    </source>
</evidence>
<dbReference type="GO" id="GO:0006355">
    <property type="term" value="P:regulation of DNA-templated transcription"/>
    <property type="evidence" value="ECO:0007669"/>
    <property type="project" value="InterPro"/>
</dbReference>
<keyword evidence="5" id="KW-0698">rRNA processing</keyword>
<evidence type="ECO:0000256" key="4">
    <source>
        <dbReference type="ARBA" id="ARBA00022490"/>
    </source>
</evidence>
<dbReference type="Gene3D" id="1.10.940.10">
    <property type="entry name" value="NusB-like"/>
    <property type="match status" value="1"/>
</dbReference>
<gene>
    <name evidence="15" type="ORF">Gferi_01690</name>
</gene>
<dbReference type="NCBIfam" id="TIGR00563">
    <property type="entry name" value="rsmB"/>
    <property type="match status" value="1"/>
</dbReference>
<keyword evidence="9 13" id="KW-0694">RNA-binding</keyword>
<dbReference type="GO" id="GO:0003723">
    <property type="term" value="F:RNA binding"/>
    <property type="evidence" value="ECO:0007669"/>
    <property type="project" value="UniProtKB-UniRule"/>
</dbReference>
<dbReference type="Gene3D" id="3.30.70.1170">
    <property type="entry name" value="Sun protein, domain 3"/>
    <property type="match status" value="1"/>
</dbReference>
<feature type="binding site" evidence="13">
    <location>
        <position position="313"/>
    </location>
    <ligand>
        <name>S-adenosyl-L-methionine</name>
        <dbReference type="ChEBI" id="CHEBI:59789"/>
    </ligand>
</feature>
<dbReference type="RefSeq" id="WP_069973968.1">
    <property type="nucleotide sequence ID" value="NZ_CP017269.1"/>
</dbReference>
<dbReference type="EC" id="2.1.1.176" evidence="3"/>
<dbReference type="GO" id="GO:0005737">
    <property type="term" value="C:cytoplasm"/>
    <property type="evidence" value="ECO:0007669"/>
    <property type="project" value="UniProtKB-SubCell"/>
</dbReference>
<dbReference type="PRINTS" id="PR02008">
    <property type="entry name" value="RCMTFAMILY"/>
</dbReference>
<dbReference type="InterPro" id="IPR023267">
    <property type="entry name" value="RCMT"/>
</dbReference>
<evidence type="ECO:0000256" key="7">
    <source>
        <dbReference type="ARBA" id="ARBA00022679"/>
    </source>
</evidence>
<keyword evidence="7 13" id="KW-0808">Transferase</keyword>
<dbReference type="Pfam" id="PF22458">
    <property type="entry name" value="RsmF-B_ferredox"/>
    <property type="match status" value="1"/>
</dbReference>
<dbReference type="NCBIfam" id="NF011494">
    <property type="entry name" value="PRK14902.1"/>
    <property type="match status" value="1"/>
</dbReference>
<dbReference type="Pfam" id="PF01029">
    <property type="entry name" value="NusB"/>
    <property type="match status" value="1"/>
</dbReference>
<dbReference type="GO" id="GO:0008649">
    <property type="term" value="F:rRNA methyltransferase activity"/>
    <property type="evidence" value="ECO:0007669"/>
    <property type="project" value="InterPro"/>
</dbReference>
<comment type="catalytic activity">
    <reaction evidence="12">
        <text>cytidine(967) in 16S rRNA + S-adenosyl-L-methionine = 5-methylcytidine(967) in 16S rRNA + S-adenosyl-L-homocysteine + H(+)</text>
        <dbReference type="Rhea" id="RHEA:42748"/>
        <dbReference type="Rhea" id="RHEA-COMP:10219"/>
        <dbReference type="Rhea" id="RHEA-COMP:10220"/>
        <dbReference type="ChEBI" id="CHEBI:15378"/>
        <dbReference type="ChEBI" id="CHEBI:57856"/>
        <dbReference type="ChEBI" id="CHEBI:59789"/>
        <dbReference type="ChEBI" id="CHEBI:74483"/>
        <dbReference type="ChEBI" id="CHEBI:82748"/>
        <dbReference type="EC" id="2.1.1.176"/>
    </reaction>
</comment>
<evidence type="ECO:0000256" key="10">
    <source>
        <dbReference type="ARBA" id="ARBA00030399"/>
    </source>
</evidence>
<evidence type="ECO:0000256" key="9">
    <source>
        <dbReference type="ARBA" id="ARBA00022884"/>
    </source>
</evidence>
<feature type="domain" description="SAM-dependent MTase RsmB/NOP-type" evidence="14">
    <location>
        <begin position="172"/>
        <end position="445"/>
    </location>
</feature>
<dbReference type="InterPro" id="IPR004573">
    <property type="entry name" value="rRNA_ssu_MeTfrase_B"/>
</dbReference>
<evidence type="ECO:0000256" key="11">
    <source>
        <dbReference type="ARBA" id="ARBA00031088"/>
    </source>
</evidence>
<dbReference type="SUPFAM" id="SSF53335">
    <property type="entry name" value="S-adenosyl-L-methionine-dependent methyltransferases"/>
    <property type="match status" value="1"/>
</dbReference>
<accession>A0A1D8GBX4</accession>
<keyword evidence="4" id="KW-0963">Cytoplasm</keyword>
<dbReference type="AlphaFoldDB" id="A0A1D8GBX4"/>
<name>A0A1D8GBX4_9FIRM</name>
<reference evidence="15 16" key="1">
    <citation type="submission" date="2016-09" db="EMBL/GenBank/DDBJ databases">
        <title>Genomic analysis reveals versatility of anaerobic energy metabolism of Geosporobacter ferrireducens IRF9 of phylum Firmicutes.</title>
        <authorList>
            <person name="Kim S.-J."/>
        </authorList>
    </citation>
    <scope>NUCLEOTIDE SEQUENCE [LARGE SCALE GENOMIC DNA]</scope>
    <source>
        <strain evidence="15 16">IRF9</strain>
    </source>
</reference>
<feature type="binding site" evidence="13">
    <location>
        <position position="286"/>
    </location>
    <ligand>
        <name>S-adenosyl-L-methionine</name>
        <dbReference type="ChEBI" id="CHEBI:59789"/>
    </ligand>
</feature>
<dbReference type="InterPro" id="IPR001678">
    <property type="entry name" value="MeTrfase_RsmB-F_NOP2_dom"/>
</dbReference>
<dbReference type="STRING" id="1424294.Gferi_01690"/>
<dbReference type="InterPro" id="IPR006027">
    <property type="entry name" value="NusB_RsmB_TIM44"/>
</dbReference>
<dbReference type="OrthoDB" id="9810297at2"/>
<dbReference type="InterPro" id="IPR035926">
    <property type="entry name" value="NusB-like_sf"/>
</dbReference>
<evidence type="ECO:0000313" key="15">
    <source>
        <dbReference type="EMBL" id="AOT68415.1"/>
    </source>
</evidence>
<comment type="function">
    <text evidence="1">Specifically methylates the cytosine at position 967 (m5C967) of 16S rRNA.</text>
</comment>
<evidence type="ECO:0000259" key="14">
    <source>
        <dbReference type="PROSITE" id="PS51686"/>
    </source>
</evidence>
<evidence type="ECO:0000256" key="8">
    <source>
        <dbReference type="ARBA" id="ARBA00022691"/>
    </source>
</evidence>
<evidence type="ECO:0000313" key="16">
    <source>
        <dbReference type="Proteomes" id="UP000095743"/>
    </source>
</evidence>
<dbReference type="PANTHER" id="PTHR22807">
    <property type="entry name" value="NOP2 YEAST -RELATED NOL1/NOP2/FMU SUN DOMAIN-CONTAINING"/>
    <property type="match status" value="1"/>
</dbReference>
<feature type="binding site" evidence="13">
    <location>
        <position position="331"/>
    </location>
    <ligand>
        <name>S-adenosyl-L-methionine</name>
        <dbReference type="ChEBI" id="CHEBI:59789"/>
    </ligand>
</feature>
<keyword evidence="8 13" id="KW-0949">S-adenosyl-L-methionine</keyword>
<dbReference type="InterPro" id="IPR049560">
    <property type="entry name" value="MeTrfase_RsmB-F_NOP2_cat"/>
</dbReference>
<dbReference type="NCBIfam" id="TIGR00446">
    <property type="entry name" value="nop2p"/>
    <property type="match status" value="1"/>
</dbReference>
<dbReference type="Pfam" id="PF01189">
    <property type="entry name" value="Methyltr_RsmB-F"/>
    <property type="match status" value="1"/>
</dbReference>
<dbReference type="PROSITE" id="PS51686">
    <property type="entry name" value="SAM_MT_RSMB_NOP"/>
    <property type="match status" value="1"/>
</dbReference>
<dbReference type="Gene3D" id="3.40.50.150">
    <property type="entry name" value="Vaccinia Virus protein VP39"/>
    <property type="match status" value="1"/>
</dbReference>
<evidence type="ECO:0000256" key="6">
    <source>
        <dbReference type="ARBA" id="ARBA00022603"/>
    </source>
</evidence>
<evidence type="ECO:0000256" key="1">
    <source>
        <dbReference type="ARBA" id="ARBA00002724"/>
    </source>
</evidence>
<dbReference type="InterPro" id="IPR029063">
    <property type="entry name" value="SAM-dependent_MTases_sf"/>
</dbReference>
<evidence type="ECO:0000256" key="5">
    <source>
        <dbReference type="ARBA" id="ARBA00022552"/>
    </source>
</evidence>
<organism evidence="15 16">
    <name type="scientific">Geosporobacter ferrireducens</name>
    <dbReference type="NCBI Taxonomy" id="1424294"/>
    <lineage>
        <taxon>Bacteria</taxon>
        <taxon>Bacillati</taxon>
        <taxon>Bacillota</taxon>
        <taxon>Clostridia</taxon>
        <taxon>Peptostreptococcales</taxon>
        <taxon>Thermotaleaceae</taxon>
        <taxon>Geosporobacter</taxon>
    </lineage>
</organism>
<keyword evidence="6 13" id="KW-0489">Methyltransferase</keyword>
<dbReference type="FunFam" id="3.40.50.150:FF:000022">
    <property type="entry name" value="Ribosomal RNA small subunit methyltransferase B"/>
    <property type="match status" value="1"/>
</dbReference>
<comment type="similarity">
    <text evidence="13">Belongs to the class I-like SAM-binding methyltransferase superfamily. RsmB/NOP family.</text>
</comment>
<dbReference type="CDD" id="cd02440">
    <property type="entry name" value="AdoMet_MTases"/>
    <property type="match status" value="1"/>
</dbReference>
<evidence type="ECO:0000256" key="12">
    <source>
        <dbReference type="ARBA" id="ARBA00047283"/>
    </source>
</evidence>
<feature type="active site" description="Nucleophile" evidence="13">
    <location>
        <position position="384"/>
    </location>
</feature>
<dbReference type="SUPFAM" id="SSF48013">
    <property type="entry name" value="NusB-like"/>
    <property type="match status" value="1"/>
</dbReference>
<dbReference type="KEGG" id="gfe:Gferi_01690"/>
<evidence type="ECO:0000256" key="2">
    <source>
        <dbReference type="ARBA" id="ARBA00004496"/>
    </source>
</evidence>
<dbReference type="Proteomes" id="UP000095743">
    <property type="component" value="Chromosome"/>
</dbReference>